<feature type="compositionally biased region" description="Basic residues" evidence="1">
    <location>
        <begin position="2732"/>
        <end position="2746"/>
    </location>
</feature>
<feature type="region of interest" description="Disordered" evidence="1">
    <location>
        <begin position="2707"/>
        <end position="2756"/>
    </location>
</feature>
<evidence type="ECO:0000259" key="4">
    <source>
        <dbReference type="Pfam" id="PF23099"/>
    </source>
</evidence>
<evidence type="ECO:0000259" key="3">
    <source>
        <dbReference type="Pfam" id="PF20416"/>
    </source>
</evidence>
<name>A0A7S2WQL1_9STRA</name>
<dbReference type="EMBL" id="HBHK01022461">
    <property type="protein sequence ID" value="CAD9700460.1"/>
    <property type="molecule type" value="Transcribed_RNA"/>
</dbReference>
<dbReference type="Gene3D" id="1.25.10.10">
    <property type="entry name" value="Leucine-rich Repeat Variant"/>
    <property type="match status" value="2"/>
</dbReference>
<dbReference type="GO" id="GO:0032040">
    <property type="term" value="C:small-subunit processome"/>
    <property type="evidence" value="ECO:0007669"/>
    <property type="project" value="TreeGrafter"/>
</dbReference>
<proteinExistence type="predicted"/>
<dbReference type="Pfam" id="PF20416">
    <property type="entry name" value="UTP20"/>
    <property type="match status" value="1"/>
</dbReference>
<evidence type="ECO:0000313" key="5">
    <source>
        <dbReference type="EMBL" id="CAD9700460.1"/>
    </source>
</evidence>
<accession>A0A7S2WQL1</accession>
<reference evidence="5" key="1">
    <citation type="submission" date="2021-01" db="EMBL/GenBank/DDBJ databases">
        <authorList>
            <person name="Corre E."/>
            <person name="Pelletier E."/>
            <person name="Niang G."/>
            <person name="Scheremetjew M."/>
            <person name="Finn R."/>
            <person name="Kale V."/>
            <person name="Holt S."/>
            <person name="Cochrane G."/>
            <person name="Meng A."/>
            <person name="Brown T."/>
            <person name="Cohen L."/>
        </authorList>
    </citation>
    <scope>NUCLEOTIDE SEQUENCE</scope>
    <source>
        <strain evidence="5">NY070348D</strain>
    </source>
</reference>
<evidence type="ECO:0000256" key="1">
    <source>
        <dbReference type="SAM" id="MobiDB-lite"/>
    </source>
</evidence>
<organism evidence="5">
    <name type="scientific">Mucochytrium quahogii</name>
    <dbReference type="NCBI Taxonomy" id="96639"/>
    <lineage>
        <taxon>Eukaryota</taxon>
        <taxon>Sar</taxon>
        <taxon>Stramenopiles</taxon>
        <taxon>Bigyra</taxon>
        <taxon>Labyrinthulomycetes</taxon>
        <taxon>Thraustochytrida</taxon>
        <taxon>Thraustochytriidae</taxon>
        <taxon>Mucochytrium</taxon>
    </lineage>
</organism>
<dbReference type="PANTHER" id="PTHR17695">
    <property type="entry name" value="SMALL SUBUNIT PROCESSOME COMPONENT 20 HOMOLOG"/>
    <property type="match status" value="1"/>
</dbReference>
<dbReference type="SUPFAM" id="SSF48371">
    <property type="entry name" value="ARM repeat"/>
    <property type="match status" value="2"/>
</dbReference>
<feature type="compositionally biased region" description="Basic and acidic residues" evidence="1">
    <location>
        <begin position="2747"/>
        <end position="2756"/>
    </location>
</feature>
<dbReference type="InterPro" id="IPR016024">
    <property type="entry name" value="ARM-type_fold"/>
</dbReference>
<dbReference type="InterPro" id="IPR046523">
    <property type="entry name" value="UTP20_dom"/>
</dbReference>
<feature type="compositionally biased region" description="Acidic residues" evidence="1">
    <location>
        <begin position="787"/>
        <end position="798"/>
    </location>
</feature>
<feature type="domain" description="U3 small nucleolar RNA-associated protein 20" evidence="3">
    <location>
        <begin position="1715"/>
        <end position="1970"/>
    </location>
</feature>
<feature type="domain" description="U3 small nucleolar RNA-associated protein 20 C-terminal" evidence="4">
    <location>
        <begin position="2484"/>
        <end position="2748"/>
    </location>
</feature>
<dbReference type="InterPro" id="IPR011989">
    <property type="entry name" value="ARM-like"/>
</dbReference>
<feature type="compositionally biased region" description="Basic and acidic residues" evidence="1">
    <location>
        <begin position="2709"/>
        <end position="2723"/>
    </location>
</feature>
<dbReference type="PANTHER" id="PTHR17695:SF11">
    <property type="entry name" value="SMALL SUBUNIT PROCESSOME COMPONENT 20 HOMOLOG"/>
    <property type="match status" value="1"/>
</dbReference>
<feature type="domain" description="U3 small nucleolar RNA-associated protein 20 N-terminal" evidence="2">
    <location>
        <begin position="900"/>
        <end position="1504"/>
    </location>
</feature>
<protein>
    <submittedName>
        <fullName evidence="5">Uncharacterized protein</fullName>
    </submittedName>
</protein>
<dbReference type="GO" id="GO:0030686">
    <property type="term" value="C:90S preribosome"/>
    <property type="evidence" value="ECO:0007669"/>
    <property type="project" value="TreeGrafter"/>
</dbReference>
<gene>
    <name evidence="5" type="ORF">QSP1433_LOCUS14255</name>
</gene>
<dbReference type="InterPro" id="IPR011430">
    <property type="entry name" value="UTP20_N"/>
</dbReference>
<dbReference type="InterPro" id="IPR052575">
    <property type="entry name" value="SSU_processome_comp_20"/>
</dbReference>
<sequence>MDTQKDRNTIESSKKRYRFRTLKERIDATDASVSRRVLADHELSIVKGDDDGFGGFEEDGSMISCFFGQELAQAHDIDRSLTFQAFNRKVELFAQSLPLVVHNLKTIVKVLIEYLNVKDDEFSKVSLLHMTVALAKDVQADLYPFLKPLLDAMFTLINLRDVKLCSEIFKSVGSILVELTKTIVRQDPDLLFFRDHYMHLLSHRRDFIRRFAGEAFAPLFRQMPENLLGKHIKRFLTKMVGGVQCIERNTDEQSEIVDGVSQLIFNLLRNVQNRLHSRTDEILACLFKCLRTKFKLENGLIKERVNCIRRTYELTMGYTTRETSELLWTVLVKETRATKAENSFVFGELCGVIDFCIRFRGGSRMDISVPKLVIDKLVCTKMLEKSVFAALAKSDETIQQNCLKLAINTWRYEHRGRRETKQVIAAINRMVCNKGSDLGLKAIEFFVDDAIESLGVEVVYPASFIKLIKILERTFSDSKKDQLVILRIVMQIADAVETSGLEEIEPLTLKSPIIQFCMSALKNNQDPATSAVALSCLKLCKKGLEKDLAKFIKKNIGTANGNKAISFLGNHGTEKWYGDSSSLDLEITNDVALFLAKNLEKLMGDHKCLQATADLLLVSANSGNTEKLRKILLPSKEQLVRNLRYRSHGIRLASLKILTIVFPKMKLLAKSDDAPDVELPDCKVLDTMIDLESLPVSLGNDRQRETYVNTLEQQIRMGRVPAEFLAVYATFFLGQLCVPYSPLWKVISMAMESFAKQHFDKYLWPPLWEHLQEISQLKCVRKLKDGDNDDEDEDEAETEEKKDDAGDLGEGEGVLNKLDDRERSTDPLELFRQTLLALVPLAKRVESKSKLIVPLFFVFLRDEYYAVRDDLDAPRAGCGEYKYIRESTLQVSRVSSRWVSKRKLISWLELFGGFTKYKDTTIKEYLREINERFLLSSDQVIQRHSLKCLLNMKLPCLLGYGDSLSALVDEEQFRDEMTRFRLDDVPNDQRNGMIRILTRVLYGKLLLRRRKTSKEKFSLTGRRAIVLAFFAGLRQDEAEHFFNLMFRPFPKGIHFDVDPDNLDRTTAELEVNKIDGSRLFGFAQMLEEVIRQLGSLCTPYLDRMLCVVFGIIRDVRERPTSFSSQLRSVLTRRVADISLGFPEYDMTKWTAMFTDLFEPMLETLPASVINVTHAPGLLLVASAFSQSTKHMVWGFGQQAAPSFLQQVIKCLGSGVDTSRGASQSVIGLIYGVLERLLDDQEQGVPIIRPLIPLLLDMLLQRMEGSTSNPSDTTKEGMSLSKRELKMLCAIAPIQQSETGGSDQDETCGKLIDLLVSFLNSSSHGRGQGKLDNARKRESYAEKADPRGDLLLTICGLLERLRSTPTKFYDNFARLLGVSGVEPVYDVVARRNLVDVFRVMYKGTKSPVPQILADLNAWDRRRLGIPDFDKRLGAYEKLGKGAVRTKREMMPVANQALLDMNEEDYPLRSAALQFLNTVVLQPGEMLDVVVWVMMPGIRIGLKSKNALIRKGFMTLLRDTSIFASKLTIEDLPEARQTQNELKKFQAVMFADLAQLANNEDLEEDFFTSVVHIQTYRQSRALASLGDRLRSGELTLESSSLVHVILPMTMHILLECNEEKNAHMKAEGIVMLGEIAKLIPWSHYVALLRNLLERANRKPELHKRLIKAACTVLNSYHFPPASEEPKLAGVLRGQILPLLEGHLKTERRIKGKKGVKLTIRVSVAVAIVKLLKLLPQEEMDASLPRLFNTICAVVRCLDIDGRNEARETLVGVALELGPSHFRLIVQTLREKLKEGYMLHVLGYTVYHLVKGVEPMLVEDIKSRRTEKGQPVPGNEQKNDTKDINEMLQIEVCDGVIDETIPLLMGVIEEELFGDLAKQKLVDSEYHSRVNKLMESRASKAMDLLETLSRVIAFLPSQSIHIMLQPMLQRVYSSTDMKELRVCEEALRRIGLGLASNADVRIPHLLVYIHHLVSSEFGSVQKSKKKRLETNGIEEDTVKRRVNLGTWLVSESETERAKAQERVTRRNAYGDVHIVEAVPQMTGIDRFENKRKRNSQKVIKATKRANRHILVEHALDLLYTALKKKRLTSDVAQQRDMVNPFVDLLAKVCKESYASRTTVLALRVLGSLIPWELPALLENIEVITTGIFGLLRSVGFSTAKGGASASGVGASISSTGADASQECLKTLTVILRDCTFYKIENEQLKMLVLLAQHNMSNIQRQQVTLQMLRVIVERQLVVSEVYDLMGTLTKEVFTGCNTQVRHLCSQVLISFFIHYPLTAKRLRQHLDIIIGNLDFELEDGRLAGLNMLKAIVDKFPVEILDDICEYTFFPLVLRLVNDDSSRCKAAVGVVIKRLFARIGLASVNSLYAIINKWLLTDEDMDKTKVLLQRAAVQVVGLVAEIDKHKPMKLATATSYVEVVGALLESTTLDSENPSEWDEQLIDTEEKLGEGNGWKTTYQALVTLHKLCVHVKSLRGAKRVLLSSDNGKSILQRYVFPYSRFHSHMWIRLAAQRLIGEVLGELDPHAELSNGDEFLSSIDDVFQLAKSQAAVLNFPNINESLADQTVKNIIWTVTCLIKNGCSVAGDEDVERDELENDDLRGISWLIRRLSYTARFKGGKKDDRKIADLRQLSVFKIFAFAATEWKESPNVLCKFLVPMLSSLIRTSTGPQSNIQGTYAAPALAAEVIDLLEQIVGSSQFVRAYSKVQSAIGDARTERKRQRDVEKITDPQAANEKRVHKNQSKRRNKKRKIDNLKKRSGR</sequence>
<dbReference type="Pfam" id="PF23099">
    <property type="entry name" value="UTP20_C"/>
    <property type="match status" value="1"/>
</dbReference>
<dbReference type="Pfam" id="PF07539">
    <property type="entry name" value="UTP20_N"/>
    <property type="match status" value="1"/>
</dbReference>
<feature type="region of interest" description="Disordered" evidence="1">
    <location>
        <begin position="785"/>
        <end position="813"/>
    </location>
</feature>
<evidence type="ECO:0000259" key="2">
    <source>
        <dbReference type="Pfam" id="PF07539"/>
    </source>
</evidence>
<dbReference type="InterPro" id="IPR057525">
    <property type="entry name" value="UTP20_C"/>
</dbReference>